<proteinExistence type="predicted"/>
<keyword evidence="3" id="KW-1185">Reference proteome</keyword>
<reference evidence="3" key="1">
    <citation type="journal article" date="2019" name="Nat. Commun.">
        <title>Expansion of phycobilisome linker gene families in mesophilic red algae.</title>
        <authorList>
            <person name="Lee J."/>
            <person name="Kim D."/>
            <person name="Bhattacharya D."/>
            <person name="Yoon H.S."/>
        </authorList>
    </citation>
    <scope>NUCLEOTIDE SEQUENCE [LARGE SCALE GENOMIC DNA]</scope>
    <source>
        <strain evidence="3">CCMP 1328</strain>
    </source>
</reference>
<protein>
    <submittedName>
        <fullName evidence="2">Uncharacterized protein</fullName>
    </submittedName>
</protein>
<evidence type="ECO:0000256" key="1">
    <source>
        <dbReference type="SAM" id="MobiDB-lite"/>
    </source>
</evidence>
<comment type="caution">
    <text evidence="2">The sequence shown here is derived from an EMBL/GenBank/DDBJ whole genome shotgun (WGS) entry which is preliminary data.</text>
</comment>
<gene>
    <name evidence="2" type="ORF">FVE85_7558</name>
</gene>
<feature type="region of interest" description="Disordered" evidence="1">
    <location>
        <begin position="1154"/>
        <end position="1184"/>
    </location>
</feature>
<evidence type="ECO:0000313" key="3">
    <source>
        <dbReference type="Proteomes" id="UP000324585"/>
    </source>
</evidence>
<feature type="compositionally biased region" description="Low complexity" evidence="1">
    <location>
        <begin position="7"/>
        <end position="25"/>
    </location>
</feature>
<accession>A0A5J4ZB41</accession>
<evidence type="ECO:0000313" key="2">
    <source>
        <dbReference type="EMBL" id="KAA8499973.1"/>
    </source>
</evidence>
<organism evidence="2 3">
    <name type="scientific">Porphyridium purpureum</name>
    <name type="common">Red alga</name>
    <name type="synonym">Porphyridium cruentum</name>
    <dbReference type="NCBI Taxonomy" id="35688"/>
    <lineage>
        <taxon>Eukaryota</taxon>
        <taxon>Rhodophyta</taxon>
        <taxon>Bangiophyceae</taxon>
        <taxon>Porphyridiales</taxon>
        <taxon>Porphyridiaceae</taxon>
        <taxon>Porphyridium</taxon>
    </lineage>
</organism>
<dbReference type="EMBL" id="VRMN01000001">
    <property type="protein sequence ID" value="KAA8499973.1"/>
    <property type="molecule type" value="Genomic_DNA"/>
</dbReference>
<sequence>MGASAKPAPAQTPAPTQTQRQRQTQVPVERRKRLNSRYAMHRRTYSPSERAFGDSEILASSGASSSSYRHKWRRRQSGEPLASKQQVDEWVVTLSRTARVLEGKARNEGKAFDARIFKCRRIARDTLKNIVEVLRYVAYRDRNNWLANPSSRARRRQSVQSQRDLRRLIHSNPDLVALWVKNTLLLWDEHTAASSVSSQGWEELVADFEHLPSVPPAAPLPSRFDKHEALCGYVWARFDVFPGTDFLRAWERRLLSMSELSSRELALVLWTYSRFTVLDTFARVPRTPADQTSEQIVHSMFSSTRHRAASHFPSLAMRSLFEERFGPSNNDQVLHEFSHTHLSAMLQGLSNLMRVTQGGDAGEKNQQNDPHENFAARHKWCATMLERWARIFLYHDDLGNGSTVASIGHAMLDLMARGLLQPLPEYERTILHWLGMLPLHVRTMELKDACLMLACMGRVLGEPGRGGLLFKGSGFEATHVSGVFLRTLSQLHLPSHADVDAWGELDSESVARGFWGLVTVLQWLQSSASRSPEQRRDAERLVGSYVKGICQFLQILRVGARSDYDGDTKGLWAKHAIALRTRWMTGSSDSSGANAMPAVMLQPQIISMLVTSLGQAMALGLIRAQDPICADALAKLAEYVEDSVRVHVDLQAQLMEHAVELEKLEHGEHVVDESASPSEAGEQGDLVRYSVENYLRARMQYMVLRWDAKLVLFVCFMQDGHDEKQVRNRKLSPWQEKVALSFLRLVPLALDSDRVADTHPSASKFLANGSLDECVRIMLSSSSLFRSESRRLWLLGAVARIRAEELDAYEFTAHAKRALTFEHNQHHRSHQQWSAPAMVGPHDTVEDFDQDLQAPSFKVSESAKLTKYDLLTSGVWRLADFEQLVTWMELLRRCKTSRSVVQITHMMSLEHFVEWQLCLLVQTESLLDRMESTPSAEAFDKMRLHLCEWIGAALGAAADPNHQTLSPLLSQLFKLLLLVGDELSSREWVATIYGASMLFYRAMNRATSVFDVKHQHHPGDELARIQDLVSYCVERSAQKLRGMPPSTLIHVLTMLVLRAHCSPPKEWMQAWAEAFMSTKDESMEAMSLIHMRRVLDKCRTSASLSTAFWEHWMQLVQSTAFESGGGKERLIAHHYATAPRLKLQVQVPSQRAVSTEQLDRSLRGRQAAAPVERDSTVAPEPSVA</sequence>
<dbReference type="AlphaFoldDB" id="A0A5J4ZB41"/>
<dbReference type="Proteomes" id="UP000324585">
    <property type="component" value="Unassembled WGS sequence"/>
</dbReference>
<feature type="compositionally biased region" description="Basic residues" evidence="1">
    <location>
        <begin position="30"/>
        <end position="44"/>
    </location>
</feature>
<name>A0A5J4ZB41_PORPP</name>
<feature type="region of interest" description="Disordered" evidence="1">
    <location>
        <begin position="1"/>
        <end position="47"/>
    </location>
</feature>